<keyword evidence="5" id="KW-1185">Reference proteome</keyword>
<dbReference type="GO" id="GO:0008146">
    <property type="term" value="F:sulfotransferase activity"/>
    <property type="evidence" value="ECO:0007669"/>
    <property type="project" value="InterPro"/>
</dbReference>
<reference evidence="4 5" key="2">
    <citation type="submission" date="2019-01" db="EMBL/GenBank/DDBJ databases">
        <title>The decoding of complex shrimp genome reveals the adaptation for benthos swimmer, frequently molting mechanism and breeding impact on genome.</title>
        <authorList>
            <person name="Sun Y."/>
            <person name="Gao Y."/>
            <person name="Yu Y."/>
        </authorList>
    </citation>
    <scope>NUCLEOTIDE SEQUENCE [LARGE SCALE GENOMIC DNA]</scope>
    <source>
        <tissue evidence="4">Muscle</tissue>
    </source>
</reference>
<keyword evidence="2" id="KW-0732">Signal</keyword>
<dbReference type="Proteomes" id="UP000283509">
    <property type="component" value="Unassembled WGS sequence"/>
</dbReference>
<proteinExistence type="inferred from homology"/>
<dbReference type="AlphaFoldDB" id="A0A3R7PRE3"/>
<feature type="domain" description="Sulfotransferase" evidence="3">
    <location>
        <begin position="107"/>
        <end position="210"/>
    </location>
</feature>
<evidence type="ECO:0000313" key="5">
    <source>
        <dbReference type="Proteomes" id="UP000283509"/>
    </source>
</evidence>
<feature type="chain" id="PRO_5018760840" evidence="2">
    <location>
        <begin position="26"/>
        <end position="265"/>
    </location>
</feature>
<protein>
    <submittedName>
        <fullName evidence="4">WSC domain-containing protein 1</fullName>
    </submittedName>
</protein>
<accession>A0A3R7PRE3</accession>
<sequence>MARLRPLKHFVLLVIFFWAVKILHSKKDNLTPFNQRLQEVVLEGRRPWEVEDYLAEEDVDDGVVEDEKVKEYEEGRGEGYLGERHKYGWGTTIATKSHFIKHLQKYRNVPTVTIIRNPARVFVSLWSYVNLQNRRRKHVESVAESSLRTQEFHDFVQSKLKKWLNTTLFSLTQCRDVFPVFYESVREDPVGETRRILEYLKVKPQEDRLACLGRHVGGNVKGAQKSLDPYTQEEKELFLQALKKVNETLTQRGFPTLPDYSKYKS</sequence>
<evidence type="ECO:0000256" key="1">
    <source>
        <dbReference type="ARBA" id="ARBA00010236"/>
    </source>
</evidence>
<feature type="signal peptide" evidence="2">
    <location>
        <begin position="1"/>
        <end position="25"/>
    </location>
</feature>
<dbReference type="PANTHER" id="PTHR45964">
    <property type="entry name" value="WSCD FAMILY MEMBER CG9164"/>
    <property type="match status" value="1"/>
</dbReference>
<dbReference type="InterPro" id="IPR027417">
    <property type="entry name" value="P-loop_NTPase"/>
</dbReference>
<dbReference type="EMBL" id="QCYY01001862">
    <property type="protein sequence ID" value="ROT74682.1"/>
    <property type="molecule type" value="Genomic_DNA"/>
</dbReference>
<dbReference type="OrthoDB" id="6351622at2759"/>
<reference evidence="4 5" key="1">
    <citation type="submission" date="2018-04" db="EMBL/GenBank/DDBJ databases">
        <authorList>
            <person name="Zhang X."/>
            <person name="Yuan J."/>
            <person name="Li F."/>
            <person name="Xiang J."/>
        </authorList>
    </citation>
    <scope>NUCLEOTIDE SEQUENCE [LARGE SCALE GENOMIC DNA]</scope>
    <source>
        <tissue evidence="4">Muscle</tissue>
    </source>
</reference>
<dbReference type="InterPro" id="IPR000863">
    <property type="entry name" value="Sulfotransferase_dom"/>
</dbReference>
<evidence type="ECO:0000256" key="2">
    <source>
        <dbReference type="SAM" id="SignalP"/>
    </source>
</evidence>
<evidence type="ECO:0000313" key="4">
    <source>
        <dbReference type="EMBL" id="ROT74682.1"/>
    </source>
</evidence>
<dbReference type="PANTHER" id="PTHR45964:SF9">
    <property type="entry name" value="SULFOTRANSFERASE"/>
    <property type="match status" value="1"/>
</dbReference>
<gene>
    <name evidence="4" type="ORF">C7M84_006811</name>
</gene>
<dbReference type="Gene3D" id="3.40.50.300">
    <property type="entry name" value="P-loop containing nucleotide triphosphate hydrolases"/>
    <property type="match status" value="1"/>
</dbReference>
<evidence type="ECO:0000259" key="3">
    <source>
        <dbReference type="Pfam" id="PF00685"/>
    </source>
</evidence>
<dbReference type="Pfam" id="PF00685">
    <property type="entry name" value="Sulfotransfer_1"/>
    <property type="match status" value="1"/>
</dbReference>
<name>A0A3R7PRE3_PENVA</name>
<comment type="similarity">
    <text evidence="1">Belongs to the WSCD family.</text>
</comment>
<organism evidence="4 5">
    <name type="scientific">Penaeus vannamei</name>
    <name type="common">Whiteleg shrimp</name>
    <name type="synonym">Litopenaeus vannamei</name>
    <dbReference type="NCBI Taxonomy" id="6689"/>
    <lineage>
        <taxon>Eukaryota</taxon>
        <taxon>Metazoa</taxon>
        <taxon>Ecdysozoa</taxon>
        <taxon>Arthropoda</taxon>
        <taxon>Crustacea</taxon>
        <taxon>Multicrustacea</taxon>
        <taxon>Malacostraca</taxon>
        <taxon>Eumalacostraca</taxon>
        <taxon>Eucarida</taxon>
        <taxon>Decapoda</taxon>
        <taxon>Dendrobranchiata</taxon>
        <taxon>Penaeoidea</taxon>
        <taxon>Penaeidae</taxon>
        <taxon>Penaeus</taxon>
    </lineage>
</organism>
<comment type="caution">
    <text evidence="4">The sequence shown here is derived from an EMBL/GenBank/DDBJ whole genome shotgun (WGS) entry which is preliminary data.</text>
</comment>
<dbReference type="STRING" id="6689.A0A3R7PRE3"/>
<dbReference type="SUPFAM" id="SSF52540">
    <property type="entry name" value="P-loop containing nucleoside triphosphate hydrolases"/>
    <property type="match status" value="1"/>
</dbReference>
<dbReference type="InterPro" id="IPR051589">
    <property type="entry name" value="Sialate-O-sulfotransferase"/>
</dbReference>